<evidence type="ECO:0000256" key="2">
    <source>
        <dbReference type="ARBA" id="ARBA00001936"/>
    </source>
</evidence>
<evidence type="ECO:0000256" key="5">
    <source>
        <dbReference type="ARBA" id="ARBA00004074"/>
    </source>
</evidence>
<dbReference type="PANTHER" id="PTHR11845:SF13">
    <property type="entry name" value="5'-DEOXYNUCLEOTIDASE HDDC2"/>
    <property type="match status" value="1"/>
</dbReference>
<organism evidence="14 15">
    <name type="scientific">Neonectria ditissima</name>
    <dbReference type="NCBI Taxonomy" id="78410"/>
    <lineage>
        <taxon>Eukaryota</taxon>
        <taxon>Fungi</taxon>
        <taxon>Dikarya</taxon>
        <taxon>Ascomycota</taxon>
        <taxon>Pezizomycotina</taxon>
        <taxon>Sordariomycetes</taxon>
        <taxon>Hypocreomycetidae</taxon>
        <taxon>Hypocreales</taxon>
        <taxon>Nectriaceae</taxon>
        <taxon>Neonectria</taxon>
    </lineage>
</organism>
<dbReference type="FunFam" id="1.10.3210.10:FF:000011">
    <property type="entry name" value="HD domain-containing protein 2"/>
    <property type="match status" value="1"/>
</dbReference>
<evidence type="ECO:0000256" key="4">
    <source>
        <dbReference type="ARBA" id="ARBA00001946"/>
    </source>
</evidence>
<accession>A0A0N8H7Z5</accession>
<comment type="similarity">
    <text evidence="6">Belongs to the HDDC2 family.</text>
</comment>
<keyword evidence="9" id="KW-0479">Metal-binding</keyword>
<comment type="cofactor">
    <cofactor evidence="2">
        <name>Mn(2+)</name>
        <dbReference type="ChEBI" id="CHEBI:29035"/>
    </cofactor>
</comment>
<dbReference type="InterPro" id="IPR003607">
    <property type="entry name" value="HD/PDEase_dom"/>
</dbReference>
<dbReference type="AlphaFoldDB" id="A0A0N8H7Z5"/>
<comment type="subunit">
    <text evidence="7">Homodimer.</text>
</comment>
<dbReference type="InterPro" id="IPR039356">
    <property type="entry name" value="YfbR/HDDC2"/>
</dbReference>
<dbReference type="EMBL" id="LKCW01000037">
    <property type="protein sequence ID" value="KPM43148.1"/>
    <property type="molecule type" value="Genomic_DNA"/>
</dbReference>
<comment type="cofactor">
    <cofactor evidence="3">
        <name>Co(2+)</name>
        <dbReference type="ChEBI" id="CHEBI:48828"/>
    </cofactor>
</comment>
<dbReference type="EC" id="3.1.3.89" evidence="8"/>
<evidence type="ECO:0000259" key="13">
    <source>
        <dbReference type="SMART" id="SM00471"/>
    </source>
</evidence>
<proteinExistence type="inferred from homology"/>
<comment type="function">
    <text evidence="5">Catalyzes the dephosphorylation of the nucleoside 5'-monophosphates deoxyadenosine monophosphate (dAMP), deoxycytidine monophosphate (dCMP), deoxyguanosine monophosphate (dGMP) and deoxythymidine monophosphate (dTMP).</text>
</comment>
<evidence type="ECO:0000313" key="15">
    <source>
        <dbReference type="Proteomes" id="UP000050424"/>
    </source>
</evidence>
<comment type="caution">
    <text evidence="14">The sequence shown here is derived from an EMBL/GenBank/DDBJ whole genome shotgun (WGS) entry which is preliminary data.</text>
</comment>
<evidence type="ECO:0000313" key="14">
    <source>
        <dbReference type="EMBL" id="KPM43148.1"/>
    </source>
</evidence>
<evidence type="ECO:0000256" key="7">
    <source>
        <dbReference type="ARBA" id="ARBA00011738"/>
    </source>
</evidence>
<evidence type="ECO:0000256" key="9">
    <source>
        <dbReference type="ARBA" id="ARBA00022723"/>
    </source>
</evidence>
<gene>
    <name evidence="14" type="ORF">AK830_g3375</name>
</gene>
<evidence type="ECO:0000256" key="1">
    <source>
        <dbReference type="ARBA" id="ARBA00001638"/>
    </source>
</evidence>
<evidence type="ECO:0000256" key="11">
    <source>
        <dbReference type="ARBA" id="ARBA00022842"/>
    </source>
</evidence>
<name>A0A0N8H7Z5_9HYPO</name>
<dbReference type="STRING" id="78410.A0A0N8H7Z5"/>
<dbReference type="PANTHER" id="PTHR11845">
    <property type="entry name" value="5'-DEOXYNUCLEOTIDASE HDDC2"/>
    <property type="match status" value="1"/>
</dbReference>
<comment type="catalytic activity">
    <reaction evidence="1">
        <text>a 2'-deoxyribonucleoside 5'-phosphate + H2O = a 2'-deoxyribonucleoside + phosphate</text>
        <dbReference type="Rhea" id="RHEA:36167"/>
        <dbReference type="ChEBI" id="CHEBI:15377"/>
        <dbReference type="ChEBI" id="CHEBI:18274"/>
        <dbReference type="ChEBI" id="CHEBI:43474"/>
        <dbReference type="ChEBI" id="CHEBI:65317"/>
        <dbReference type="EC" id="3.1.3.89"/>
    </reaction>
</comment>
<evidence type="ECO:0000256" key="3">
    <source>
        <dbReference type="ARBA" id="ARBA00001941"/>
    </source>
</evidence>
<keyword evidence="10" id="KW-0378">Hydrolase</keyword>
<keyword evidence="12" id="KW-0170">Cobalt</keyword>
<protein>
    <recommendedName>
        <fullName evidence="8">5'-deoxynucleotidase</fullName>
        <ecNumber evidence="8">3.1.3.89</ecNumber>
    </recommendedName>
</protein>
<dbReference type="Proteomes" id="UP000050424">
    <property type="component" value="Unassembled WGS sequence"/>
</dbReference>
<dbReference type="GO" id="GO:0009159">
    <property type="term" value="P:deoxyribonucleoside monophosphate catabolic process"/>
    <property type="evidence" value="ECO:0007669"/>
    <property type="project" value="UniProtKB-ARBA"/>
</dbReference>
<keyword evidence="11" id="KW-0460">Magnesium</keyword>
<dbReference type="GO" id="GO:0046872">
    <property type="term" value="F:metal ion binding"/>
    <property type="evidence" value="ECO:0007669"/>
    <property type="project" value="UniProtKB-KW"/>
</dbReference>
<dbReference type="SMART" id="SM00471">
    <property type="entry name" value="HDc"/>
    <property type="match status" value="1"/>
</dbReference>
<feature type="domain" description="HD/PDEase" evidence="13">
    <location>
        <begin position="66"/>
        <end position="181"/>
    </location>
</feature>
<dbReference type="OrthoDB" id="10254258at2759"/>
<dbReference type="Pfam" id="PF13023">
    <property type="entry name" value="HD_3"/>
    <property type="match status" value="1"/>
</dbReference>
<evidence type="ECO:0000256" key="8">
    <source>
        <dbReference type="ARBA" id="ARBA00012964"/>
    </source>
</evidence>
<reference evidence="14 15" key="1">
    <citation type="submission" date="2015-09" db="EMBL/GenBank/DDBJ databases">
        <title>Draft genome of a European isolate of the apple canker pathogen Neonectria ditissima.</title>
        <authorList>
            <person name="Gomez-Cortecero A."/>
            <person name="Harrison R.J."/>
            <person name="Armitage A.D."/>
        </authorList>
    </citation>
    <scope>NUCLEOTIDE SEQUENCE [LARGE SCALE GENOMIC DNA]</scope>
    <source>
        <strain evidence="14 15">R09/05</strain>
    </source>
</reference>
<dbReference type="Gene3D" id="1.10.3210.10">
    <property type="entry name" value="Hypothetical protein af1432"/>
    <property type="match status" value="1"/>
</dbReference>
<keyword evidence="15" id="KW-1185">Reference proteome</keyword>
<comment type="cofactor">
    <cofactor evidence="4">
        <name>Mg(2+)</name>
        <dbReference type="ChEBI" id="CHEBI:18420"/>
    </cofactor>
</comment>
<dbReference type="SUPFAM" id="SSF109604">
    <property type="entry name" value="HD-domain/PDEase-like"/>
    <property type="match status" value="1"/>
</dbReference>
<dbReference type="InterPro" id="IPR006674">
    <property type="entry name" value="HD_domain"/>
</dbReference>
<dbReference type="GO" id="GO:0005737">
    <property type="term" value="C:cytoplasm"/>
    <property type="evidence" value="ECO:0007669"/>
    <property type="project" value="TreeGrafter"/>
</dbReference>
<sequence length="234" mass="26544">MTVAPNPSDSSVVNEEAIPQWTAKGALERLIGKLEETITRELLLFRIATKLKAVDRAGWIRHGIENPESVAAHSWGMTFLALFVPLESIDRSRVVFMAIIHDLAEVLVGDVTPHDPISRKEKKRREDETMDLLASMLSKTDGEYILGLWREFEDGKTKESLVAQDLDKIDMVLQALTYEESIGRGKLDEFMHAVNKIKTPELKSFASKILQGRNEAKDDAWSRSTKKIDEYYRS</sequence>
<evidence type="ECO:0000256" key="10">
    <source>
        <dbReference type="ARBA" id="ARBA00022801"/>
    </source>
</evidence>
<evidence type="ECO:0000256" key="6">
    <source>
        <dbReference type="ARBA" id="ARBA00009999"/>
    </source>
</evidence>
<evidence type="ECO:0000256" key="12">
    <source>
        <dbReference type="ARBA" id="ARBA00023285"/>
    </source>
</evidence>
<dbReference type="GO" id="GO:0002953">
    <property type="term" value="F:5'-deoxynucleotidase activity"/>
    <property type="evidence" value="ECO:0007669"/>
    <property type="project" value="UniProtKB-EC"/>
</dbReference>